<keyword evidence="6" id="KW-1185">Reference proteome</keyword>
<keyword evidence="2 3" id="KW-0808">Transferase</keyword>
<dbReference type="InterPro" id="IPR002213">
    <property type="entry name" value="UDP_glucos_trans"/>
</dbReference>
<accession>A0A8X8XI64</accession>
<dbReference type="PROSITE" id="PS00375">
    <property type="entry name" value="UDPGT"/>
    <property type="match status" value="1"/>
</dbReference>
<dbReference type="CDD" id="cd03784">
    <property type="entry name" value="GT1_Gtf-like"/>
    <property type="match status" value="1"/>
</dbReference>
<dbReference type="PANTHER" id="PTHR48047:SF8">
    <property type="entry name" value="FLAVONOL 3-O-GLUCOSYLTRANSFERASE UGT89B1"/>
    <property type="match status" value="1"/>
</dbReference>
<dbReference type="Proteomes" id="UP000298416">
    <property type="component" value="Unassembled WGS sequence"/>
</dbReference>
<dbReference type="FunFam" id="3.40.50.2000:FF:000064">
    <property type="entry name" value="Glycosyltransferase"/>
    <property type="match status" value="1"/>
</dbReference>
<reference evidence="5" key="2">
    <citation type="submission" date="2020-08" db="EMBL/GenBank/DDBJ databases">
        <title>Plant Genome Project.</title>
        <authorList>
            <person name="Zhang R.-G."/>
        </authorList>
    </citation>
    <scope>NUCLEOTIDE SEQUENCE</scope>
    <source>
        <strain evidence="5">Huo1</strain>
        <tissue evidence="5">Leaf</tissue>
    </source>
</reference>
<organism evidence="5">
    <name type="scientific">Salvia splendens</name>
    <name type="common">Scarlet sage</name>
    <dbReference type="NCBI Taxonomy" id="180675"/>
    <lineage>
        <taxon>Eukaryota</taxon>
        <taxon>Viridiplantae</taxon>
        <taxon>Streptophyta</taxon>
        <taxon>Embryophyta</taxon>
        <taxon>Tracheophyta</taxon>
        <taxon>Spermatophyta</taxon>
        <taxon>Magnoliopsida</taxon>
        <taxon>eudicotyledons</taxon>
        <taxon>Gunneridae</taxon>
        <taxon>Pentapetalae</taxon>
        <taxon>asterids</taxon>
        <taxon>lamiids</taxon>
        <taxon>Lamiales</taxon>
        <taxon>Lamiaceae</taxon>
        <taxon>Nepetoideae</taxon>
        <taxon>Mentheae</taxon>
        <taxon>Salviinae</taxon>
        <taxon>Salvia</taxon>
        <taxon>Salvia subgen. Calosphace</taxon>
        <taxon>core Calosphace</taxon>
    </lineage>
</organism>
<comment type="caution">
    <text evidence="5">The sequence shown here is derived from an EMBL/GenBank/DDBJ whole genome shotgun (WGS) entry which is preliminary data.</text>
</comment>
<sequence length="447" mass="48945">MIPLLDLTAQLASSGVTVTVVVTPKNLHFLDRLLAAHPTSISALSLPFPTYPAIPAGVENLFQLPPDAFRFMLHALGELHAPLLRWFGSQSSTPSAIISDLFLGWTHHLASQLSIPRYVFSPCGALAISIVNSLWCEIPTRRNHDDDREIIQFPKIPNSPFYPWWQLSPLYQSYVEGDLVLEFIKDSFRANTVSDGLILNTFKELEGVYLDHLARELGHSRIWPIGPILPPAEIGAVGRGGSSSVPISGISAWLDTCQDRTVVFVCFGSQTLLSNKQLEELCLGLEKSGVKFILVVKDKIESDYGVLPIGFEDRVVGRGVVIRGWAPQVVILRHTAVGAYFTHCGWNSTLESIAAGVPMMAWPMGADQFVNATLIESELDIGVQVCEGDKAVLGSDELAQHLLKATSHEWTERRARAMALSKAAQDATTSGGSSFNNLEHFVSHLSK</sequence>
<dbReference type="AlphaFoldDB" id="A0A8X8XI64"/>
<dbReference type="GO" id="GO:0035251">
    <property type="term" value="F:UDP-glucosyltransferase activity"/>
    <property type="evidence" value="ECO:0007669"/>
    <property type="project" value="TreeGrafter"/>
</dbReference>
<reference evidence="5" key="1">
    <citation type="submission" date="2018-01" db="EMBL/GenBank/DDBJ databases">
        <authorList>
            <person name="Mao J.F."/>
        </authorList>
    </citation>
    <scope>NUCLEOTIDE SEQUENCE</scope>
    <source>
        <strain evidence="5">Huo1</strain>
        <tissue evidence="5">Leaf</tissue>
    </source>
</reference>
<dbReference type="EMBL" id="PNBA02000009">
    <property type="protein sequence ID" value="KAG6413049.1"/>
    <property type="molecule type" value="Genomic_DNA"/>
</dbReference>
<keyword evidence="3" id="KW-0328">Glycosyltransferase</keyword>
<name>A0A8X8XI64_SALSN</name>
<dbReference type="InterPro" id="IPR035595">
    <property type="entry name" value="UDP_glycos_trans_CS"/>
</dbReference>
<evidence type="ECO:0000256" key="1">
    <source>
        <dbReference type="ARBA" id="ARBA00009995"/>
    </source>
</evidence>
<evidence type="ECO:0000256" key="2">
    <source>
        <dbReference type="ARBA" id="ARBA00022679"/>
    </source>
</evidence>
<protein>
    <recommendedName>
        <fullName evidence="4">Glycosyltransferase</fullName>
        <ecNumber evidence="4">2.4.1.-</ecNumber>
    </recommendedName>
</protein>
<proteinExistence type="inferred from homology"/>
<dbReference type="SUPFAM" id="SSF53756">
    <property type="entry name" value="UDP-Glycosyltransferase/glycogen phosphorylase"/>
    <property type="match status" value="1"/>
</dbReference>
<evidence type="ECO:0000313" key="6">
    <source>
        <dbReference type="Proteomes" id="UP000298416"/>
    </source>
</evidence>
<dbReference type="PANTHER" id="PTHR48047">
    <property type="entry name" value="GLYCOSYLTRANSFERASE"/>
    <property type="match status" value="1"/>
</dbReference>
<evidence type="ECO:0000313" key="5">
    <source>
        <dbReference type="EMBL" id="KAG6413049.1"/>
    </source>
</evidence>
<comment type="similarity">
    <text evidence="1 3">Belongs to the UDP-glycosyltransferase family.</text>
</comment>
<evidence type="ECO:0000256" key="4">
    <source>
        <dbReference type="RuleBase" id="RU362057"/>
    </source>
</evidence>
<gene>
    <name evidence="5" type="ORF">SASPL_125748</name>
</gene>
<dbReference type="EC" id="2.4.1.-" evidence="4"/>
<dbReference type="Pfam" id="PF00201">
    <property type="entry name" value="UDPGT"/>
    <property type="match status" value="1"/>
</dbReference>
<evidence type="ECO:0000256" key="3">
    <source>
        <dbReference type="RuleBase" id="RU003718"/>
    </source>
</evidence>
<dbReference type="Gene3D" id="3.40.50.2000">
    <property type="entry name" value="Glycogen Phosphorylase B"/>
    <property type="match status" value="2"/>
</dbReference>